<dbReference type="EMBL" id="BSDP01000001">
    <property type="protein sequence ID" value="GLI26978.1"/>
    <property type="molecule type" value="Genomic_DNA"/>
</dbReference>
<name>A0A9W6D005_9MICO</name>
<proteinExistence type="predicted"/>
<reference evidence="1" key="1">
    <citation type="submission" date="2022-12" db="EMBL/GenBank/DDBJ databases">
        <title>Reference genome sequencing for broad-spectrum identification of bacterial and archaeal isolates by mass spectrometry.</title>
        <authorList>
            <person name="Sekiguchi Y."/>
            <person name="Tourlousse D.M."/>
        </authorList>
    </citation>
    <scope>NUCLEOTIDE SEQUENCE</scope>
    <source>
        <strain evidence="1">14</strain>
    </source>
</reference>
<dbReference type="Gene3D" id="3.60.20.40">
    <property type="match status" value="1"/>
</dbReference>
<dbReference type="InterPro" id="IPR043137">
    <property type="entry name" value="GGT_ssub_C"/>
</dbReference>
<dbReference type="PRINTS" id="PR01210">
    <property type="entry name" value="GGTRANSPTASE"/>
</dbReference>
<comment type="caution">
    <text evidence="1">The sequence shown here is derived from an EMBL/GenBank/DDBJ whole genome shotgun (WGS) entry which is preliminary data.</text>
</comment>
<evidence type="ECO:0000313" key="1">
    <source>
        <dbReference type="EMBL" id="GLI26978.1"/>
    </source>
</evidence>
<dbReference type="Pfam" id="PF01019">
    <property type="entry name" value="G_glu_transpept"/>
    <property type="match status" value="1"/>
</dbReference>
<dbReference type="SUPFAM" id="SSF56235">
    <property type="entry name" value="N-terminal nucleophile aminohydrolases (Ntn hydrolases)"/>
    <property type="match status" value="1"/>
</dbReference>
<dbReference type="PANTHER" id="PTHR43881:SF1">
    <property type="entry name" value="GAMMA-GLUTAMYLTRANSPEPTIDASE (AFU_ORTHOLOGUE AFUA_4G13580)"/>
    <property type="match status" value="1"/>
</dbReference>
<evidence type="ECO:0000313" key="2">
    <source>
        <dbReference type="Proteomes" id="UP001144396"/>
    </source>
</evidence>
<dbReference type="PANTHER" id="PTHR43881">
    <property type="entry name" value="GAMMA-GLUTAMYLTRANSPEPTIDASE (AFU_ORTHOLOGUE AFUA_4G13580)"/>
    <property type="match status" value="1"/>
</dbReference>
<accession>A0A9W6D005</accession>
<gene>
    <name evidence="1" type="primary">ggt</name>
    <name evidence="1" type="ORF">ARHIZOSPH14_12200</name>
</gene>
<dbReference type="InterPro" id="IPR029055">
    <property type="entry name" value="Ntn_hydrolases_N"/>
</dbReference>
<sequence length="500" mass="51299">MASPHAAASEVGARMLRAGGNAIDAAIATAAALCVAYPSMVHLGGDLVALVRTPDGAIRCVNATGTAPRGQTRERLAERHGDALPLRGIDTITVPGAVRGWEALAAFGGRLGWADRLAPAERMAREGVPVAPAIARGIERGRPMLEQDAGFREVFLSHPEPARVGRPLVQAALADTLARIAAGGADEFYSGDVARRWVAGLEALGSAIAPYDAAAYAPDVVDPLSAKHGDRTVHTSPPNTQGYSLLRAMRAVADAAWPDPLGRDAGALVDAFLASNDVRAALLGDPRFGAPDGAALLAATAPSRDRDLDRHADGDTVGVAVASADGTAVSLIQSLYYGFGSGILEPSTGVIFQNRGASFSLDPASPNVVAPGKRPRHTLMPVLVTRADDVEYVSSCMGGQGQPQIHTQVLLRAFAGASPAEAVAAPRFIAGADGDDDGRSVSVEADLDPVARDAIAAAGHPLVEVPARSDGHGHAHLVRIDADGFTAGTDPRADGAAIVV</sequence>
<dbReference type="Proteomes" id="UP001144396">
    <property type="component" value="Unassembled WGS sequence"/>
</dbReference>
<dbReference type="InterPro" id="IPR052896">
    <property type="entry name" value="GGT-like_enzyme"/>
</dbReference>
<keyword evidence="2" id="KW-1185">Reference proteome</keyword>
<organism evidence="1 2">
    <name type="scientific">Agromyces rhizosphaerae</name>
    <dbReference type="NCBI Taxonomy" id="88374"/>
    <lineage>
        <taxon>Bacteria</taxon>
        <taxon>Bacillati</taxon>
        <taxon>Actinomycetota</taxon>
        <taxon>Actinomycetes</taxon>
        <taxon>Micrococcales</taxon>
        <taxon>Microbacteriaceae</taxon>
        <taxon>Agromyces</taxon>
    </lineage>
</organism>
<dbReference type="AlphaFoldDB" id="A0A9W6D005"/>
<protein>
    <submittedName>
        <fullName evidence="1">Gamma-glutamyltranspeptidase</fullName>
    </submittedName>
</protein>